<keyword evidence="1" id="KW-0812">Transmembrane</keyword>
<reference evidence="3" key="1">
    <citation type="submission" date="2017-09" db="EMBL/GenBank/DDBJ databases">
        <title>Depth-based differentiation of microbial function through sediment-hosted aquifers and enrichment of novel symbionts in the deep terrestrial subsurface.</title>
        <authorList>
            <person name="Probst A.J."/>
            <person name="Ladd B."/>
            <person name="Jarett J.K."/>
            <person name="Geller-Mcgrath D.E."/>
            <person name="Sieber C.M.K."/>
            <person name="Emerson J.B."/>
            <person name="Anantharaman K."/>
            <person name="Thomas B.C."/>
            <person name="Malmstrom R."/>
            <person name="Stieglmeier M."/>
            <person name="Klingl A."/>
            <person name="Woyke T."/>
            <person name="Ryan C.M."/>
            <person name="Banfield J.F."/>
        </authorList>
    </citation>
    <scope>NUCLEOTIDE SEQUENCE [LARGE SCALE GENOMIC DNA]</scope>
</reference>
<protein>
    <recommendedName>
        <fullName evidence="4">Glycosyltransferase RgtA/B/C/D-like domain-containing protein</fullName>
    </recommendedName>
</protein>
<feature type="transmembrane region" description="Helical" evidence="1">
    <location>
        <begin position="207"/>
        <end position="230"/>
    </location>
</feature>
<gene>
    <name evidence="2" type="ORF">COT75_01680</name>
</gene>
<feature type="transmembrane region" description="Helical" evidence="1">
    <location>
        <begin position="378"/>
        <end position="397"/>
    </location>
</feature>
<feature type="transmembrane region" description="Helical" evidence="1">
    <location>
        <begin position="295"/>
        <end position="312"/>
    </location>
</feature>
<keyword evidence="1" id="KW-0472">Membrane</keyword>
<dbReference type="EMBL" id="PEZT01000010">
    <property type="protein sequence ID" value="PIS09368.1"/>
    <property type="molecule type" value="Genomic_DNA"/>
</dbReference>
<accession>A0A2H0WBR1</accession>
<evidence type="ECO:0000313" key="3">
    <source>
        <dbReference type="Proteomes" id="UP000230093"/>
    </source>
</evidence>
<evidence type="ECO:0008006" key="4">
    <source>
        <dbReference type="Google" id="ProtNLM"/>
    </source>
</evidence>
<evidence type="ECO:0000256" key="1">
    <source>
        <dbReference type="SAM" id="Phobius"/>
    </source>
</evidence>
<feature type="transmembrane region" description="Helical" evidence="1">
    <location>
        <begin position="150"/>
        <end position="170"/>
    </location>
</feature>
<dbReference type="Proteomes" id="UP000230093">
    <property type="component" value="Unassembled WGS sequence"/>
</dbReference>
<dbReference type="AlphaFoldDB" id="A0A2H0WBR1"/>
<comment type="caution">
    <text evidence="2">The sequence shown here is derived from an EMBL/GenBank/DDBJ whole genome shotgun (WGS) entry which is preliminary data.</text>
</comment>
<feature type="transmembrane region" description="Helical" evidence="1">
    <location>
        <begin position="350"/>
        <end position="366"/>
    </location>
</feature>
<proteinExistence type="predicted"/>
<organism evidence="2 3">
    <name type="scientific">Candidatus Beckwithbacteria bacterium CG10_big_fil_rev_8_21_14_0_10_34_10</name>
    <dbReference type="NCBI Taxonomy" id="1974495"/>
    <lineage>
        <taxon>Bacteria</taxon>
        <taxon>Candidatus Beckwithiibacteriota</taxon>
    </lineage>
</organism>
<feature type="transmembrane region" description="Helical" evidence="1">
    <location>
        <begin position="319"/>
        <end position="338"/>
    </location>
</feature>
<feature type="transmembrane region" description="Helical" evidence="1">
    <location>
        <begin position="118"/>
        <end position="138"/>
    </location>
</feature>
<name>A0A2H0WBR1_9BACT</name>
<evidence type="ECO:0000313" key="2">
    <source>
        <dbReference type="EMBL" id="PIS09368.1"/>
    </source>
</evidence>
<feature type="transmembrane region" description="Helical" evidence="1">
    <location>
        <begin position="6"/>
        <end position="24"/>
    </location>
</feature>
<sequence>MNKKVFCFLSFAFLTLLIGYFIIYKNKFVKNPIRADAAGYYSYLPAFFIYKDFGLSKTDLYLPDAKSLKYPAIYYLNETGKNINKYSLGVALLISPFFLLGHLVSLAFSLPLTGYTMIYQHFVGLGAIFYLLLGLFFLLKLYQKYYSKNVVVLTLVSLLLATNLFHYATFDSLMSHVFSFSLISGFLYFLDNKNKKNPKELNLKNSILGGILLGLIFLVRNSNLIIGLLLFPLIKKKNFKSLLFILFSFLIVCLPQFLYWHYVSGSFFLFSYKGEGFNFLSPKIFKTLFSVRKGLFFWAPVFFLGLLGIKGLKEKFKALFFPFLGVIFLFIYLISSWYDWSFGASFGNRAFIDIYPILSLFLGSGLERIVEKIGDKKTWVFLSFFIILNLTNMFKYWQRILPYDQVSLEIYLKNLFVLIK</sequence>
<keyword evidence="1" id="KW-1133">Transmembrane helix</keyword>
<feature type="transmembrane region" description="Helical" evidence="1">
    <location>
        <begin position="242"/>
        <end position="262"/>
    </location>
</feature>
<feature type="transmembrane region" description="Helical" evidence="1">
    <location>
        <begin position="90"/>
        <end position="112"/>
    </location>
</feature>